<dbReference type="Pfam" id="PF01545">
    <property type="entry name" value="Cation_efflux"/>
    <property type="match status" value="1"/>
</dbReference>
<keyword evidence="11" id="KW-1185">Reference proteome</keyword>
<dbReference type="InterPro" id="IPR045316">
    <property type="entry name" value="Msc2-like"/>
</dbReference>
<gene>
    <name evidence="10" type="ORF">GGQ63_001137</name>
</gene>
<evidence type="ECO:0000256" key="8">
    <source>
        <dbReference type="SAM" id="Phobius"/>
    </source>
</evidence>
<keyword evidence="3 8" id="KW-0812">Transmembrane</keyword>
<keyword evidence="6 8" id="KW-0472">Membrane</keyword>
<keyword evidence="5" id="KW-0406">Ion transport</keyword>
<name>A0A7W9CUC8_9HYPH</name>
<sequence>MSNAHPSNHVFLGAAHDENARRTRIVIAITLTLMVAEIGGGWLFGSMALLADGWHMATDAGSLAIAAGAYAFARRHQDDPRFSFGTGKIGDLAAFASAVVLGVVALLLAVESIGRIFAPVEVMFGEALIVAVLGLAANLAGAFILLGGAGGHGHPHPHDHPHDAGGDRHHGHEESAEGRGASKPGFLARFRQTAGSGDNNLRAAYLHVLADAATSVTAIAGLAIGGLFDLVWIDPAIGLFGAAMIGLWSARLMKETGAILVDAVPDRGLLETVRRRLESAGGSVVDLHLWRLGPGHNALVAAVESDRPDGYEAYSARIRDLPGLSHITIEVRRR</sequence>
<evidence type="ECO:0000313" key="10">
    <source>
        <dbReference type="EMBL" id="MBB5752085.1"/>
    </source>
</evidence>
<keyword evidence="4 8" id="KW-1133">Transmembrane helix</keyword>
<dbReference type="EMBL" id="JACHOO010000002">
    <property type="protein sequence ID" value="MBB5752085.1"/>
    <property type="molecule type" value="Genomic_DNA"/>
</dbReference>
<evidence type="ECO:0000256" key="5">
    <source>
        <dbReference type="ARBA" id="ARBA00023065"/>
    </source>
</evidence>
<keyword evidence="2" id="KW-0813">Transport</keyword>
<dbReference type="GO" id="GO:0016020">
    <property type="term" value="C:membrane"/>
    <property type="evidence" value="ECO:0007669"/>
    <property type="project" value="UniProtKB-SubCell"/>
</dbReference>
<dbReference type="InterPro" id="IPR002524">
    <property type="entry name" value="Cation_efflux"/>
</dbReference>
<comment type="subcellular location">
    <subcellularLocation>
        <location evidence="1">Membrane</location>
        <topology evidence="1">Multi-pass membrane protein</topology>
    </subcellularLocation>
</comment>
<dbReference type="PANTHER" id="PTHR45755">
    <property type="match status" value="1"/>
</dbReference>
<evidence type="ECO:0000256" key="3">
    <source>
        <dbReference type="ARBA" id="ARBA00022692"/>
    </source>
</evidence>
<evidence type="ECO:0000256" key="1">
    <source>
        <dbReference type="ARBA" id="ARBA00004141"/>
    </source>
</evidence>
<evidence type="ECO:0000256" key="2">
    <source>
        <dbReference type="ARBA" id="ARBA00022448"/>
    </source>
</evidence>
<evidence type="ECO:0000313" key="11">
    <source>
        <dbReference type="Proteomes" id="UP000523821"/>
    </source>
</evidence>
<feature type="compositionally biased region" description="Basic and acidic residues" evidence="7">
    <location>
        <begin position="156"/>
        <end position="177"/>
    </location>
</feature>
<dbReference type="PANTHER" id="PTHR45755:SF4">
    <property type="entry name" value="ZINC TRANSPORTER 7"/>
    <property type="match status" value="1"/>
</dbReference>
<feature type="transmembrane region" description="Helical" evidence="8">
    <location>
        <begin position="25"/>
        <end position="48"/>
    </location>
</feature>
<feature type="domain" description="Cation efflux protein transmembrane" evidence="9">
    <location>
        <begin position="25"/>
        <end position="261"/>
    </location>
</feature>
<dbReference type="NCBIfam" id="NF033827">
    <property type="entry name" value="CDF_efflux_DmeF"/>
    <property type="match status" value="1"/>
</dbReference>
<dbReference type="InterPro" id="IPR027469">
    <property type="entry name" value="Cation_efflux_TMD_sf"/>
</dbReference>
<feature type="region of interest" description="Disordered" evidence="7">
    <location>
        <begin position="153"/>
        <end position="182"/>
    </location>
</feature>
<dbReference type="AlphaFoldDB" id="A0A7W9CUC8"/>
<accession>A0A7W9CUC8</accession>
<feature type="transmembrane region" description="Helical" evidence="8">
    <location>
        <begin position="122"/>
        <end position="146"/>
    </location>
</feature>
<proteinExistence type="predicted"/>
<evidence type="ECO:0000259" key="9">
    <source>
        <dbReference type="Pfam" id="PF01545"/>
    </source>
</evidence>
<dbReference type="GO" id="GO:0005385">
    <property type="term" value="F:zinc ion transmembrane transporter activity"/>
    <property type="evidence" value="ECO:0007669"/>
    <property type="project" value="InterPro"/>
</dbReference>
<dbReference type="Gene3D" id="1.20.1510.10">
    <property type="entry name" value="Cation efflux protein transmembrane domain"/>
    <property type="match status" value="1"/>
</dbReference>
<evidence type="ECO:0000256" key="4">
    <source>
        <dbReference type="ARBA" id="ARBA00022989"/>
    </source>
</evidence>
<protein>
    <submittedName>
        <fullName evidence="10">Cation diffusion facilitator family transporter</fullName>
    </submittedName>
</protein>
<dbReference type="GO" id="GO:0006882">
    <property type="term" value="P:intracellular zinc ion homeostasis"/>
    <property type="evidence" value="ECO:0007669"/>
    <property type="project" value="InterPro"/>
</dbReference>
<reference evidence="10 11" key="1">
    <citation type="submission" date="2020-08" db="EMBL/GenBank/DDBJ databases">
        <title>Genomic Encyclopedia of Type Strains, Phase IV (KMG-IV): sequencing the most valuable type-strain genomes for metagenomic binning, comparative biology and taxonomic classification.</title>
        <authorList>
            <person name="Goeker M."/>
        </authorList>
    </citation>
    <scope>NUCLEOTIDE SEQUENCE [LARGE SCALE GENOMIC DNA]</scope>
    <source>
        <strain evidence="10 11">DSM 16268</strain>
    </source>
</reference>
<dbReference type="NCBIfam" id="TIGR01297">
    <property type="entry name" value="CDF"/>
    <property type="match status" value="1"/>
</dbReference>
<organism evidence="10 11">
    <name type="scientific">Prosthecomicrobium pneumaticum</name>
    <dbReference type="NCBI Taxonomy" id="81895"/>
    <lineage>
        <taxon>Bacteria</taxon>
        <taxon>Pseudomonadati</taxon>
        <taxon>Pseudomonadota</taxon>
        <taxon>Alphaproteobacteria</taxon>
        <taxon>Hyphomicrobiales</taxon>
        <taxon>Kaistiaceae</taxon>
        <taxon>Prosthecomicrobium</taxon>
    </lineage>
</organism>
<feature type="transmembrane region" description="Helical" evidence="8">
    <location>
        <begin position="230"/>
        <end position="250"/>
    </location>
</feature>
<dbReference type="RefSeq" id="WP_183853436.1">
    <property type="nucleotide sequence ID" value="NZ_JACHOO010000002.1"/>
</dbReference>
<dbReference type="InterPro" id="IPR058533">
    <property type="entry name" value="Cation_efflux_TM"/>
</dbReference>
<dbReference type="SUPFAM" id="SSF161111">
    <property type="entry name" value="Cation efflux protein transmembrane domain-like"/>
    <property type="match status" value="1"/>
</dbReference>
<evidence type="ECO:0000256" key="7">
    <source>
        <dbReference type="SAM" id="MobiDB-lite"/>
    </source>
</evidence>
<comment type="caution">
    <text evidence="10">The sequence shown here is derived from an EMBL/GenBank/DDBJ whole genome shotgun (WGS) entry which is preliminary data.</text>
</comment>
<dbReference type="Proteomes" id="UP000523821">
    <property type="component" value="Unassembled WGS sequence"/>
</dbReference>
<evidence type="ECO:0000256" key="6">
    <source>
        <dbReference type="ARBA" id="ARBA00023136"/>
    </source>
</evidence>
<feature type="transmembrane region" description="Helical" evidence="8">
    <location>
        <begin position="92"/>
        <end position="110"/>
    </location>
</feature>